<feature type="transmembrane region" description="Helical" evidence="1">
    <location>
        <begin position="217"/>
        <end position="236"/>
    </location>
</feature>
<protein>
    <submittedName>
        <fullName evidence="2">Uncharacterized protein</fullName>
    </submittedName>
</protein>
<keyword evidence="1" id="KW-0472">Membrane</keyword>
<dbReference type="STRING" id="4781.A0A0P1AZV2"/>
<evidence type="ECO:0000313" key="3">
    <source>
        <dbReference type="Proteomes" id="UP000054928"/>
    </source>
</evidence>
<name>A0A0P1AZV2_PLAHL</name>
<dbReference type="RefSeq" id="XP_024583738.1">
    <property type="nucleotide sequence ID" value="XM_024718328.1"/>
</dbReference>
<keyword evidence="1" id="KW-0812">Transmembrane</keyword>
<dbReference type="OMA" id="MSEFQMI"/>
<dbReference type="GeneID" id="36399304"/>
<dbReference type="AlphaFoldDB" id="A0A0P1AZV2"/>
<keyword evidence="1" id="KW-1133">Transmembrane helix</keyword>
<accession>A0A0P1AZV2</accession>
<dbReference type="Gene3D" id="3.80.10.10">
    <property type="entry name" value="Ribonuclease Inhibitor"/>
    <property type="match status" value="1"/>
</dbReference>
<dbReference type="Proteomes" id="UP000054928">
    <property type="component" value="Unassembled WGS sequence"/>
</dbReference>
<keyword evidence="3" id="KW-1185">Reference proteome</keyword>
<evidence type="ECO:0000256" key="1">
    <source>
        <dbReference type="SAM" id="Phobius"/>
    </source>
</evidence>
<dbReference type="InterPro" id="IPR032675">
    <property type="entry name" value="LRR_dom_sf"/>
</dbReference>
<reference evidence="3" key="1">
    <citation type="submission" date="2014-09" db="EMBL/GenBank/DDBJ databases">
        <authorList>
            <person name="Sharma Rahul"/>
            <person name="Thines Marco"/>
        </authorList>
    </citation>
    <scope>NUCLEOTIDE SEQUENCE [LARGE SCALE GENOMIC DNA]</scope>
</reference>
<feature type="transmembrane region" description="Helical" evidence="1">
    <location>
        <begin position="84"/>
        <end position="107"/>
    </location>
</feature>
<organism evidence="2 3">
    <name type="scientific">Plasmopara halstedii</name>
    <name type="common">Downy mildew of sunflower</name>
    <dbReference type="NCBI Taxonomy" id="4781"/>
    <lineage>
        <taxon>Eukaryota</taxon>
        <taxon>Sar</taxon>
        <taxon>Stramenopiles</taxon>
        <taxon>Oomycota</taxon>
        <taxon>Peronosporomycetes</taxon>
        <taxon>Peronosporales</taxon>
        <taxon>Peronosporaceae</taxon>
        <taxon>Plasmopara</taxon>
    </lineage>
</organism>
<feature type="transmembrane region" description="Helical" evidence="1">
    <location>
        <begin position="137"/>
        <end position="160"/>
    </location>
</feature>
<sequence length="563" mass="64309">MYRAVFTQDGFFGVDGPNFDTILLVREILETALQTHQAYRTSLLVPRKCVNRIFAALLVLNCWTTALVHSCFHENAVKRRLVALACDSFLDFVSSMGINMILVAAYIPDFDFSNYGFPYLKWYEDNWRVNAMSEFQMLFVASWVDIILRLIFALSMLGNLNNMKKLMRVKPVNGSEFVNCTLRRGGAVVPFDGISSKFMSSVREVDRHFLHYWIDKIRQTFFLLWGFIVLALHLYAEIMPELSQCTMQVKPWWTSRASCSLLELNCYRSGFSGDKADIMAQWSLFDPSTVMRVVIRHCPSLEIPVTLTHFVGLKELKIYNSTISNWDNEAAIAQSYHPELTTLFLVRVDLPNGELPLGLLAEDFPQSIEDIELCVTNLHSLPENLDMIWPQYASIYLEACQFEQVPPSLVRLAPFDLSLSLNPISTIPKELFESETIAYLNFGGTLISVLPEEVLKLAQSVYDINLRDTSISFFWSWIDPLAIIPTDIPWVSAGSTPYCIDLQRIFDKQQEDFSVLPPSRAEASILQNASIDNWAVISNAISCEKLSNLWYPLEFEDEYSKIV</sequence>
<dbReference type="SUPFAM" id="SSF52058">
    <property type="entry name" value="L domain-like"/>
    <property type="match status" value="1"/>
</dbReference>
<dbReference type="EMBL" id="CCYD01002532">
    <property type="protein sequence ID" value="CEG47369.1"/>
    <property type="molecule type" value="Genomic_DNA"/>
</dbReference>
<proteinExistence type="predicted"/>
<dbReference type="OrthoDB" id="160860at2759"/>
<evidence type="ECO:0000313" key="2">
    <source>
        <dbReference type="EMBL" id="CEG47369.1"/>
    </source>
</evidence>